<evidence type="ECO:0000256" key="5">
    <source>
        <dbReference type="ARBA" id="ARBA00022741"/>
    </source>
</evidence>
<dbReference type="PANTHER" id="PTHR24421:SF10">
    <property type="entry name" value="NITRATE_NITRITE SENSOR PROTEIN NARQ"/>
    <property type="match status" value="1"/>
</dbReference>
<evidence type="ECO:0000256" key="9">
    <source>
        <dbReference type="SAM" id="Coils"/>
    </source>
</evidence>
<feature type="transmembrane region" description="Helical" evidence="10">
    <location>
        <begin position="6"/>
        <end position="23"/>
    </location>
</feature>
<feature type="transmembrane region" description="Helical" evidence="10">
    <location>
        <begin position="53"/>
        <end position="73"/>
    </location>
</feature>
<dbReference type="EMBL" id="JBHSBI010000015">
    <property type="protein sequence ID" value="MFC4011238.1"/>
    <property type="molecule type" value="Genomic_DNA"/>
</dbReference>
<gene>
    <name evidence="13" type="ORF">ACFOY2_28705</name>
</gene>
<keyword evidence="7" id="KW-0067">ATP-binding</keyword>
<evidence type="ECO:0000256" key="1">
    <source>
        <dbReference type="ARBA" id="ARBA00000085"/>
    </source>
</evidence>
<dbReference type="Proteomes" id="UP001595851">
    <property type="component" value="Unassembled WGS sequence"/>
</dbReference>
<comment type="caution">
    <text evidence="13">The sequence shown here is derived from an EMBL/GenBank/DDBJ whole genome shotgun (WGS) entry which is preliminary data.</text>
</comment>
<dbReference type="GO" id="GO:0016301">
    <property type="term" value="F:kinase activity"/>
    <property type="evidence" value="ECO:0007669"/>
    <property type="project" value="UniProtKB-KW"/>
</dbReference>
<accession>A0ABV8GB73</accession>
<dbReference type="PANTHER" id="PTHR24421">
    <property type="entry name" value="NITRATE/NITRITE SENSOR PROTEIN NARX-RELATED"/>
    <property type="match status" value="1"/>
</dbReference>
<keyword evidence="8" id="KW-0902">Two-component regulatory system</keyword>
<evidence type="ECO:0000256" key="7">
    <source>
        <dbReference type="ARBA" id="ARBA00022840"/>
    </source>
</evidence>
<protein>
    <recommendedName>
        <fullName evidence="2">histidine kinase</fullName>
        <ecNumber evidence="2">2.7.13.3</ecNumber>
    </recommendedName>
</protein>
<dbReference type="Gene3D" id="3.30.565.10">
    <property type="entry name" value="Histidine kinase-like ATPase, C-terminal domain"/>
    <property type="match status" value="1"/>
</dbReference>
<dbReference type="InterPro" id="IPR011712">
    <property type="entry name" value="Sig_transdc_His_kin_sub3_dim/P"/>
</dbReference>
<evidence type="ECO:0000256" key="4">
    <source>
        <dbReference type="ARBA" id="ARBA00022679"/>
    </source>
</evidence>
<keyword evidence="10" id="KW-0812">Transmembrane</keyword>
<feature type="domain" description="Histidine kinase/HSP90-like ATPase" evidence="11">
    <location>
        <begin position="267"/>
        <end position="352"/>
    </location>
</feature>
<keyword evidence="14" id="KW-1185">Reference proteome</keyword>
<comment type="catalytic activity">
    <reaction evidence="1">
        <text>ATP + protein L-histidine = ADP + protein N-phospho-L-histidine.</text>
        <dbReference type="EC" id="2.7.13.3"/>
    </reaction>
</comment>
<dbReference type="SUPFAM" id="SSF55874">
    <property type="entry name" value="ATPase domain of HSP90 chaperone/DNA topoisomerase II/histidine kinase"/>
    <property type="match status" value="1"/>
</dbReference>
<dbReference type="InterPro" id="IPR003594">
    <property type="entry name" value="HATPase_dom"/>
</dbReference>
<dbReference type="InterPro" id="IPR050482">
    <property type="entry name" value="Sensor_HK_TwoCompSys"/>
</dbReference>
<keyword evidence="6 13" id="KW-0418">Kinase</keyword>
<feature type="transmembrane region" description="Helical" evidence="10">
    <location>
        <begin position="30"/>
        <end position="47"/>
    </location>
</feature>
<keyword evidence="3" id="KW-0597">Phosphoprotein</keyword>
<organism evidence="13 14">
    <name type="scientific">Nonomuraea purpurea</name>
    <dbReference type="NCBI Taxonomy" id="1849276"/>
    <lineage>
        <taxon>Bacteria</taxon>
        <taxon>Bacillati</taxon>
        <taxon>Actinomycetota</taxon>
        <taxon>Actinomycetes</taxon>
        <taxon>Streptosporangiales</taxon>
        <taxon>Streptosporangiaceae</taxon>
        <taxon>Nonomuraea</taxon>
    </lineage>
</organism>
<dbReference type="Pfam" id="PF02518">
    <property type="entry name" value="HATPase_c"/>
    <property type="match status" value="1"/>
</dbReference>
<evidence type="ECO:0000256" key="8">
    <source>
        <dbReference type="ARBA" id="ARBA00023012"/>
    </source>
</evidence>
<keyword evidence="4" id="KW-0808">Transferase</keyword>
<evidence type="ECO:0000256" key="6">
    <source>
        <dbReference type="ARBA" id="ARBA00022777"/>
    </source>
</evidence>
<reference evidence="14" key="1">
    <citation type="journal article" date="2019" name="Int. J. Syst. Evol. Microbiol.">
        <title>The Global Catalogue of Microorganisms (GCM) 10K type strain sequencing project: providing services to taxonomists for standard genome sequencing and annotation.</title>
        <authorList>
            <consortium name="The Broad Institute Genomics Platform"/>
            <consortium name="The Broad Institute Genome Sequencing Center for Infectious Disease"/>
            <person name="Wu L."/>
            <person name="Ma J."/>
        </authorList>
    </citation>
    <scope>NUCLEOTIDE SEQUENCE [LARGE SCALE GENOMIC DNA]</scope>
    <source>
        <strain evidence="14">TBRC 1276</strain>
    </source>
</reference>
<feature type="transmembrane region" description="Helical" evidence="10">
    <location>
        <begin position="118"/>
        <end position="136"/>
    </location>
</feature>
<evidence type="ECO:0000259" key="11">
    <source>
        <dbReference type="Pfam" id="PF02518"/>
    </source>
</evidence>
<keyword evidence="5" id="KW-0547">Nucleotide-binding</keyword>
<dbReference type="RefSeq" id="WP_379531195.1">
    <property type="nucleotide sequence ID" value="NZ_JBHSBI010000015.1"/>
</dbReference>
<dbReference type="EC" id="2.7.13.3" evidence="2"/>
<keyword evidence="9" id="KW-0175">Coiled coil</keyword>
<evidence type="ECO:0000256" key="3">
    <source>
        <dbReference type="ARBA" id="ARBA00022553"/>
    </source>
</evidence>
<evidence type="ECO:0000256" key="2">
    <source>
        <dbReference type="ARBA" id="ARBA00012438"/>
    </source>
</evidence>
<evidence type="ECO:0000313" key="13">
    <source>
        <dbReference type="EMBL" id="MFC4011238.1"/>
    </source>
</evidence>
<dbReference type="CDD" id="cd16917">
    <property type="entry name" value="HATPase_UhpB-NarQ-NarX-like"/>
    <property type="match status" value="1"/>
</dbReference>
<sequence>MRWLREVLLVGGVAAVVTLLTMWERQAPIDVPLLVVFSVGAGLPLLVRRALPLGAATASALIATAGMALLHRWEGLLVTMGLFCTAVYHRPRRPGLVLAVSTCWAFGTATTIGGSVPILTNMVIMAVAPVATGYALRLHRERADQRLRLQRAEAERVLAEERAWLARNVHDSVGHYLTAIRLQAAATRRTAGDVPAGRALDTISELSQSALGEVRALLRTLNEPPAVVAPGVADLDLLAERLAGAERRIRVRRTGIEGGLPPAVDHTAYRIVQEALTNVARHSSATEVSVHVRQDDRRVRVEVVDNGGASAVAEAEGNGIRGMRERVRLLDGTLSAGPSGAGGWRVRAELPNDRTAW</sequence>
<evidence type="ECO:0000313" key="14">
    <source>
        <dbReference type="Proteomes" id="UP001595851"/>
    </source>
</evidence>
<dbReference type="Gene3D" id="1.20.5.1930">
    <property type="match status" value="1"/>
</dbReference>
<feature type="coiled-coil region" evidence="9">
    <location>
        <begin position="135"/>
        <end position="162"/>
    </location>
</feature>
<feature type="domain" description="Signal transduction histidine kinase subgroup 3 dimerisation and phosphoacceptor" evidence="12">
    <location>
        <begin position="161"/>
        <end position="224"/>
    </location>
</feature>
<dbReference type="InterPro" id="IPR036890">
    <property type="entry name" value="HATPase_C_sf"/>
</dbReference>
<evidence type="ECO:0000256" key="10">
    <source>
        <dbReference type="SAM" id="Phobius"/>
    </source>
</evidence>
<evidence type="ECO:0000259" key="12">
    <source>
        <dbReference type="Pfam" id="PF07730"/>
    </source>
</evidence>
<dbReference type="Pfam" id="PF07730">
    <property type="entry name" value="HisKA_3"/>
    <property type="match status" value="1"/>
</dbReference>
<keyword evidence="10" id="KW-0472">Membrane</keyword>
<keyword evidence="10" id="KW-1133">Transmembrane helix</keyword>
<proteinExistence type="predicted"/>
<name>A0ABV8GB73_9ACTN</name>